<comment type="caution">
    <text evidence="6">The sequence shown here is derived from an EMBL/GenBank/DDBJ whole genome shotgun (WGS) entry which is preliminary data.</text>
</comment>
<dbReference type="InterPro" id="IPR036390">
    <property type="entry name" value="WH_DNA-bd_sf"/>
</dbReference>
<dbReference type="InterPro" id="IPR005119">
    <property type="entry name" value="LysR_subst-bd"/>
</dbReference>
<dbReference type="SUPFAM" id="SSF46785">
    <property type="entry name" value="Winged helix' DNA-binding domain"/>
    <property type="match status" value="1"/>
</dbReference>
<evidence type="ECO:0000259" key="5">
    <source>
        <dbReference type="PROSITE" id="PS50931"/>
    </source>
</evidence>
<keyword evidence="3" id="KW-0238">DNA-binding</keyword>
<evidence type="ECO:0000256" key="3">
    <source>
        <dbReference type="ARBA" id="ARBA00023125"/>
    </source>
</evidence>
<dbReference type="GO" id="GO:0006351">
    <property type="term" value="P:DNA-templated transcription"/>
    <property type="evidence" value="ECO:0007669"/>
    <property type="project" value="TreeGrafter"/>
</dbReference>
<dbReference type="PANTHER" id="PTHR30537:SF3">
    <property type="entry name" value="TRANSCRIPTIONAL REGULATORY PROTEIN"/>
    <property type="match status" value="1"/>
</dbReference>
<dbReference type="STRING" id="28092.WM40_14870"/>
<keyword evidence="4" id="KW-0804">Transcription</keyword>
<dbReference type="EMBL" id="LAQU01000015">
    <property type="protein sequence ID" value="KKB62808.1"/>
    <property type="molecule type" value="Genomic_DNA"/>
</dbReference>
<organism evidence="6 7">
    <name type="scientific">Robbsia andropogonis</name>
    <dbReference type="NCBI Taxonomy" id="28092"/>
    <lineage>
        <taxon>Bacteria</taxon>
        <taxon>Pseudomonadati</taxon>
        <taxon>Pseudomonadota</taxon>
        <taxon>Betaproteobacteria</taxon>
        <taxon>Burkholderiales</taxon>
        <taxon>Burkholderiaceae</taxon>
        <taxon>Robbsia</taxon>
    </lineage>
</organism>
<evidence type="ECO:0000256" key="1">
    <source>
        <dbReference type="ARBA" id="ARBA00009437"/>
    </source>
</evidence>
<evidence type="ECO:0000313" key="7">
    <source>
        <dbReference type="Proteomes" id="UP000033618"/>
    </source>
</evidence>
<evidence type="ECO:0000256" key="4">
    <source>
        <dbReference type="ARBA" id="ARBA00023163"/>
    </source>
</evidence>
<dbReference type="GO" id="GO:0043565">
    <property type="term" value="F:sequence-specific DNA binding"/>
    <property type="evidence" value="ECO:0007669"/>
    <property type="project" value="TreeGrafter"/>
</dbReference>
<dbReference type="PANTHER" id="PTHR30537">
    <property type="entry name" value="HTH-TYPE TRANSCRIPTIONAL REGULATOR"/>
    <property type="match status" value="1"/>
</dbReference>
<dbReference type="Pfam" id="PF03466">
    <property type="entry name" value="LysR_substrate"/>
    <property type="match status" value="1"/>
</dbReference>
<dbReference type="Gene3D" id="3.40.190.290">
    <property type="match status" value="1"/>
</dbReference>
<dbReference type="InterPro" id="IPR058163">
    <property type="entry name" value="LysR-type_TF_proteobact-type"/>
</dbReference>
<dbReference type="PROSITE" id="PS50931">
    <property type="entry name" value="HTH_LYSR"/>
    <property type="match status" value="1"/>
</dbReference>
<feature type="domain" description="HTH lysR-type" evidence="5">
    <location>
        <begin position="9"/>
        <end position="66"/>
    </location>
</feature>
<evidence type="ECO:0000256" key="2">
    <source>
        <dbReference type="ARBA" id="ARBA00023015"/>
    </source>
</evidence>
<sequence>MHIMSNSEPSWEWYRTFLQVLATGSLSGAARAMGMTQPTAGRHIDALEASLGVTLFTRTHDGFAPTDVARELEPYAVNLASNAAALRRTASGYGTAIRGSVRLSASEVIGVEVLPPILAALRARHRELRIELVLSNAPDDLLRREADIAVRMFRPEQAALLVRRVGAIEVGLYARADYLAREGMPESLEALGRHATIGFDQETAFIRALQQRHGESLRRDTFSLRTDSDLAHLAAIRAGFGVGFCQCHLAARTPRVVRVLADAFVLKMDTWIAMHENLRGSPRCMVVFNALAEGLKSYIEHGADAPQVSIGPETG</sequence>
<keyword evidence="2" id="KW-0805">Transcription regulation</keyword>
<dbReference type="InterPro" id="IPR036388">
    <property type="entry name" value="WH-like_DNA-bd_sf"/>
</dbReference>
<keyword evidence="7" id="KW-1185">Reference proteome</keyword>
<dbReference type="PATRIC" id="fig|28092.6.peg.3513"/>
<comment type="similarity">
    <text evidence="1">Belongs to the LysR transcriptional regulatory family.</text>
</comment>
<dbReference type="Proteomes" id="UP000033618">
    <property type="component" value="Unassembled WGS sequence"/>
</dbReference>
<evidence type="ECO:0000313" key="6">
    <source>
        <dbReference type="EMBL" id="KKB62808.1"/>
    </source>
</evidence>
<protein>
    <submittedName>
        <fullName evidence="6">LysR family transcriptional regulator</fullName>
    </submittedName>
</protein>
<reference evidence="6 7" key="1">
    <citation type="submission" date="2015-03" db="EMBL/GenBank/DDBJ databases">
        <title>Draft Genome Sequence of Burkholderia andropogonis type strain ICMP2807, isolated from Sorghum bicolor.</title>
        <authorList>
            <person name="Lopes-Santos L."/>
            <person name="Castro D.B."/>
            <person name="Ottoboni L.M."/>
            <person name="Park D."/>
            <person name="Weirc B.S."/>
            <person name="Destefano S.A."/>
        </authorList>
    </citation>
    <scope>NUCLEOTIDE SEQUENCE [LARGE SCALE GENOMIC DNA]</scope>
    <source>
        <strain evidence="6 7">ICMP2807</strain>
    </source>
</reference>
<proteinExistence type="inferred from homology"/>
<name>A0A0F5JY92_9BURK</name>
<dbReference type="InterPro" id="IPR000847">
    <property type="entry name" value="LysR_HTH_N"/>
</dbReference>
<accession>A0A0F5JY92</accession>
<dbReference type="GO" id="GO:0003700">
    <property type="term" value="F:DNA-binding transcription factor activity"/>
    <property type="evidence" value="ECO:0007669"/>
    <property type="project" value="InterPro"/>
</dbReference>
<dbReference type="Pfam" id="PF00126">
    <property type="entry name" value="HTH_1"/>
    <property type="match status" value="1"/>
</dbReference>
<gene>
    <name evidence="6" type="ORF">WM40_14870</name>
</gene>
<dbReference type="AlphaFoldDB" id="A0A0F5JY92"/>
<dbReference type="Gene3D" id="1.10.10.10">
    <property type="entry name" value="Winged helix-like DNA-binding domain superfamily/Winged helix DNA-binding domain"/>
    <property type="match status" value="1"/>
</dbReference>
<dbReference type="PRINTS" id="PR00039">
    <property type="entry name" value="HTHLYSR"/>
</dbReference>
<dbReference type="SUPFAM" id="SSF53850">
    <property type="entry name" value="Periplasmic binding protein-like II"/>
    <property type="match status" value="1"/>
</dbReference>